<sequence length="239" mass="27985">MFIGISKNLGNGFRIGIGTKINLDNNNKKNEKDKKEQEFQEFLNSMNTKTLDSVKKFVETNGYNFEEISKYEIDLDDLFIGSKKYEEFMKIVLDINKIAMRTLEIKDYGVVAKRKISDSVYNLVDFVEDYNKNFNTYLEQGLATKSIEIDYTQYKRVEIKKEKNISEISMVYKIFIYIGVIFMPYIFAWFTLKKGFSKTSRIISFVWLVLLLIGFINSPKNDQNTNTTNTTQEVNKNIK</sequence>
<dbReference type="Proteomes" id="UP000001136">
    <property type="component" value="Chromosome"/>
</dbReference>
<gene>
    <name evidence="2" type="ordered locus">Abu_1874</name>
</gene>
<keyword evidence="1" id="KW-1133">Transmembrane helix</keyword>
<keyword evidence="1" id="KW-0812">Transmembrane</keyword>
<dbReference type="KEGG" id="abu:Abu_1874"/>
<dbReference type="AlphaFoldDB" id="A8EVY7"/>
<dbReference type="RefSeq" id="WP_012147818.1">
    <property type="nucleotide sequence ID" value="NC_009850.1"/>
</dbReference>
<feature type="transmembrane region" description="Helical" evidence="1">
    <location>
        <begin position="170"/>
        <end position="190"/>
    </location>
</feature>
<evidence type="ECO:0000256" key="1">
    <source>
        <dbReference type="SAM" id="Phobius"/>
    </source>
</evidence>
<evidence type="ECO:0000313" key="2">
    <source>
        <dbReference type="EMBL" id="ABV68110.1"/>
    </source>
</evidence>
<proteinExistence type="predicted"/>
<organism evidence="2 3">
    <name type="scientific">Aliarcobacter butzleri (strain RM4018)</name>
    <name type="common">Arcobacter butzleri</name>
    <dbReference type="NCBI Taxonomy" id="367737"/>
    <lineage>
        <taxon>Bacteria</taxon>
        <taxon>Pseudomonadati</taxon>
        <taxon>Campylobacterota</taxon>
        <taxon>Epsilonproteobacteria</taxon>
        <taxon>Campylobacterales</taxon>
        <taxon>Arcobacteraceae</taxon>
        <taxon>Aliarcobacter</taxon>
    </lineage>
</organism>
<evidence type="ECO:0000313" key="3">
    <source>
        <dbReference type="Proteomes" id="UP000001136"/>
    </source>
</evidence>
<dbReference type="HOGENOM" id="CLU_1159227_0_0_7"/>
<protein>
    <submittedName>
        <fullName evidence="2">Uncharacterized protein</fullName>
    </submittedName>
</protein>
<keyword evidence="3" id="KW-1185">Reference proteome</keyword>
<keyword evidence="1" id="KW-0472">Membrane</keyword>
<dbReference type="EMBL" id="CP000361">
    <property type="protein sequence ID" value="ABV68110.1"/>
    <property type="molecule type" value="Genomic_DNA"/>
</dbReference>
<accession>A8EVY7</accession>
<name>A8EVY7_ALIB4</name>
<feature type="transmembrane region" description="Helical" evidence="1">
    <location>
        <begin position="202"/>
        <end position="219"/>
    </location>
</feature>
<dbReference type="GeneID" id="24305604"/>
<reference evidence="2 3" key="1">
    <citation type="journal article" date="2007" name="PLoS ONE">
        <title>The complete genome sequence and analysis of the Epsilonproteobacterium Arcobacter butzleri.</title>
        <authorList>
            <person name="Miller W.G."/>
            <person name="Parker C.T."/>
            <person name="Rubenfield M."/>
            <person name="Mendz G.L."/>
            <person name="Woesten M.M.S.M."/>
            <person name="Ussery D.W."/>
            <person name="Stolz J.F."/>
            <person name="Binnewies T.T."/>
            <person name="Hallin P.F."/>
            <person name="Wang G."/>
            <person name="Malek J.A."/>
            <person name="Rogosin A."/>
            <person name="Stanker L.H."/>
            <person name="Mandrell R.E."/>
        </authorList>
    </citation>
    <scope>NUCLEOTIDE SEQUENCE [LARGE SCALE GENOMIC DNA]</scope>
    <source>
        <strain evidence="2 3">RM4018</strain>
    </source>
</reference>